<feature type="transmembrane region" description="Helical" evidence="7">
    <location>
        <begin position="411"/>
        <end position="432"/>
    </location>
</feature>
<evidence type="ECO:0000256" key="1">
    <source>
        <dbReference type="ARBA" id="ARBA00004651"/>
    </source>
</evidence>
<sequence>MAAICGIKPWTGIHRNDTAAYLNDMILVTINGSLAIFAILSNLVIIVTVIKTPSLQKPCNILLSNLAFADFLTGVIVQPMFIVWRLFFQRARQSCLHQVLVFDMYYTLQVMTVGLSFVNVIIISFDRHYALDRPLVYITRATKTGAVKVAIFTNIIWLLLTIVLLFALPPLPGFFLATTFGVLFLVVPPVNYIRALLAIRSHNAQLGDAVTLQMSIILQREKRVAFDMCIVAGLLFASLPPAFCMSIVQKRYPRLHSLLLPWSLTVSFIPSCANPVIYFVQREIKFRRCLFTSSIKRKIRHSVSRRSRAKTGKKCTKKRDARAKLLNHLHKKRVHLPQDWFGTPAFFSNLAVIVTIIKTPSLQKPCNILLCSLAIADCLTGVAAQPMFIVWRFFLQRAQQSCLHLVLVFDVYYTIYFITVGLSFVSIVIISFDRLFALSRPLVYIAEASKSGEVIISYQKY</sequence>
<evidence type="ECO:0000313" key="9">
    <source>
        <dbReference type="EMBL" id="CAH3171974.1"/>
    </source>
</evidence>
<dbReference type="SUPFAM" id="SSF81321">
    <property type="entry name" value="Family A G protein-coupled receptor-like"/>
    <property type="match status" value="2"/>
</dbReference>
<keyword evidence="6" id="KW-0807">Transducer</keyword>
<evidence type="ECO:0000256" key="6">
    <source>
        <dbReference type="RuleBase" id="RU000688"/>
    </source>
</evidence>
<feature type="transmembrane region" description="Helical" evidence="7">
    <location>
        <begin position="146"/>
        <end position="168"/>
    </location>
</feature>
<feature type="transmembrane region" description="Helical" evidence="7">
    <location>
        <begin position="174"/>
        <end position="193"/>
    </location>
</feature>
<dbReference type="InterPro" id="IPR000276">
    <property type="entry name" value="GPCR_Rhodpsn"/>
</dbReference>
<dbReference type="PROSITE" id="PS00237">
    <property type="entry name" value="G_PROTEIN_RECEP_F1_1"/>
    <property type="match status" value="1"/>
</dbReference>
<feature type="domain" description="G-protein coupled receptors family 1 profile" evidence="8">
    <location>
        <begin position="348"/>
        <end position="461"/>
    </location>
</feature>
<reference evidence="9 10" key="1">
    <citation type="submission" date="2022-05" db="EMBL/GenBank/DDBJ databases">
        <authorList>
            <consortium name="Genoscope - CEA"/>
            <person name="William W."/>
        </authorList>
    </citation>
    <scope>NUCLEOTIDE SEQUENCE [LARGE SCALE GENOMIC DNA]</scope>
</reference>
<dbReference type="Proteomes" id="UP001159427">
    <property type="component" value="Unassembled WGS sequence"/>
</dbReference>
<keyword evidence="5 7" id="KW-0472">Membrane</keyword>
<evidence type="ECO:0000256" key="4">
    <source>
        <dbReference type="ARBA" id="ARBA00022989"/>
    </source>
</evidence>
<name>A0ABN8QYH1_9CNID</name>
<feature type="domain" description="G-protein coupled receptors family 1 profile" evidence="8">
    <location>
        <begin position="41"/>
        <end position="278"/>
    </location>
</feature>
<gene>
    <name evidence="9" type="ORF">PEVE_00008169</name>
</gene>
<keyword evidence="6" id="KW-0297">G-protein coupled receptor</keyword>
<feature type="transmembrane region" description="Helical" evidence="7">
    <location>
        <begin position="260"/>
        <end position="280"/>
    </location>
</feature>
<feature type="transmembrane region" description="Helical" evidence="7">
    <location>
        <begin position="368"/>
        <end position="391"/>
    </location>
</feature>
<dbReference type="InterPro" id="IPR017452">
    <property type="entry name" value="GPCR_Rhodpsn_7TM"/>
</dbReference>
<dbReference type="CDD" id="cd00637">
    <property type="entry name" value="7tm_classA_rhodopsin-like"/>
    <property type="match status" value="1"/>
</dbReference>
<feature type="transmembrane region" description="Helical" evidence="7">
    <location>
        <begin position="224"/>
        <end position="248"/>
    </location>
</feature>
<keyword evidence="2" id="KW-1003">Cell membrane</keyword>
<proteinExistence type="inferred from homology"/>
<feature type="transmembrane region" description="Helical" evidence="7">
    <location>
        <begin position="62"/>
        <end position="84"/>
    </location>
</feature>
<organism evidence="9 10">
    <name type="scientific">Porites evermanni</name>
    <dbReference type="NCBI Taxonomy" id="104178"/>
    <lineage>
        <taxon>Eukaryota</taxon>
        <taxon>Metazoa</taxon>
        <taxon>Cnidaria</taxon>
        <taxon>Anthozoa</taxon>
        <taxon>Hexacorallia</taxon>
        <taxon>Scleractinia</taxon>
        <taxon>Fungiina</taxon>
        <taxon>Poritidae</taxon>
        <taxon>Porites</taxon>
    </lineage>
</organism>
<feature type="transmembrane region" description="Helical" evidence="7">
    <location>
        <begin position="104"/>
        <end position="125"/>
    </location>
</feature>
<evidence type="ECO:0000256" key="3">
    <source>
        <dbReference type="ARBA" id="ARBA00022692"/>
    </source>
</evidence>
<comment type="caution">
    <text evidence="9">The sequence shown here is derived from an EMBL/GenBank/DDBJ whole genome shotgun (WGS) entry which is preliminary data.</text>
</comment>
<feature type="transmembrane region" description="Helical" evidence="7">
    <location>
        <begin position="25"/>
        <end position="50"/>
    </location>
</feature>
<keyword evidence="10" id="KW-1185">Reference proteome</keyword>
<evidence type="ECO:0000256" key="7">
    <source>
        <dbReference type="SAM" id="Phobius"/>
    </source>
</evidence>
<evidence type="ECO:0000256" key="2">
    <source>
        <dbReference type="ARBA" id="ARBA00022475"/>
    </source>
</evidence>
<comment type="similarity">
    <text evidence="6">Belongs to the G-protein coupled receptor 1 family.</text>
</comment>
<evidence type="ECO:0000256" key="5">
    <source>
        <dbReference type="ARBA" id="ARBA00023136"/>
    </source>
</evidence>
<dbReference type="PRINTS" id="PR00237">
    <property type="entry name" value="GPCRRHODOPSN"/>
</dbReference>
<keyword evidence="6" id="KW-0675">Receptor</keyword>
<dbReference type="PROSITE" id="PS50262">
    <property type="entry name" value="G_PROTEIN_RECEP_F1_2"/>
    <property type="match status" value="2"/>
</dbReference>
<dbReference type="EMBL" id="CALNXI010001555">
    <property type="protein sequence ID" value="CAH3171974.1"/>
    <property type="molecule type" value="Genomic_DNA"/>
</dbReference>
<keyword evidence="3 6" id="KW-0812">Transmembrane</keyword>
<dbReference type="Pfam" id="PF00001">
    <property type="entry name" value="7tm_1"/>
    <property type="match status" value="2"/>
</dbReference>
<accession>A0ABN8QYH1</accession>
<comment type="subcellular location">
    <subcellularLocation>
        <location evidence="1">Cell membrane</location>
        <topology evidence="1">Multi-pass membrane protein</topology>
    </subcellularLocation>
</comment>
<protein>
    <recommendedName>
        <fullName evidence="8">G-protein coupled receptors family 1 profile domain-containing protein</fullName>
    </recommendedName>
</protein>
<dbReference type="Gene3D" id="1.20.1070.10">
    <property type="entry name" value="Rhodopsin 7-helix transmembrane proteins"/>
    <property type="match status" value="2"/>
</dbReference>
<evidence type="ECO:0000313" key="10">
    <source>
        <dbReference type="Proteomes" id="UP001159427"/>
    </source>
</evidence>
<keyword evidence="4 7" id="KW-1133">Transmembrane helix</keyword>
<dbReference type="PANTHER" id="PTHR22750">
    <property type="entry name" value="G-PROTEIN COUPLED RECEPTOR"/>
    <property type="match status" value="1"/>
</dbReference>
<evidence type="ECO:0000259" key="8">
    <source>
        <dbReference type="PROSITE" id="PS50262"/>
    </source>
</evidence>